<dbReference type="PROSITE" id="PS51352">
    <property type="entry name" value="THIOREDOXIN_2"/>
    <property type="match status" value="1"/>
</dbReference>
<dbReference type="CDD" id="cd03019">
    <property type="entry name" value="DsbA_DsbA"/>
    <property type="match status" value="1"/>
</dbReference>
<dbReference type="InterPro" id="IPR023205">
    <property type="entry name" value="DsbA/DsbL"/>
</dbReference>
<dbReference type="Gene3D" id="3.40.30.10">
    <property type="entry name" value="Glutaredoxin"/>
    <property type="match status" value="1"/>
</dbReference>
<accession>A0AB38G304</accession>
<evidence type="ECO:0000256" key="1">
    <source>
        <dbReference type="ARBA" id="ARBA00004418"/>
    </source>
</evidence>
<evidence type="ECO:0000256" key="2">
    <source>
        <dbReference type="ARBA" id="ARBA00005791"/>
    </source>
</evidence>
<comment type="subcellular location">
    <subcellularLocation>
        <location evidence="1 7">Periplasm</location>
    </subcellularLocation>
</comment>
<dbReference type="PIRSF" id="PIRSF001488">
    <property type="entry name" value="Tdi_protein"/>
    <property type="match status" value="1"/>
</dbReference>
<dbReference type="InterPro" id="IPR050824">
    <property type="entry name" value="Thiol_disulfide_DsbA"/>
</dbReference>
<reference evidence="11 12" key="1">
    <citation type="submission" date="2018-06" db="EMBL/GenBank/DDBJ databases">
        <authorList>
            <consortium name="Pathogen Informatics"/>
            <person name="Doyle S."/>
        </authorList>
    </citation>
    <scope>NUCLEOTIDE SEQUENCE [LARGE SCALE GENOMIC DNA]</scope>
    <source>
        <strain evidence="11 12">NCTC11967</strain>
    </source>
</reference>
<feature type="chain" id="PRO_5044329883" description="Thiol:disulfide interchange protein" evidence="9">
    <location>
        <begin position="21"/>
        <end position="208"/>
    </location>
</feature>
<dbReference type="InterPro" id="IPR017937">
    <property type="entry name" value="Thioredoxin_CS"/>
</dbReference>
<dbReference type="GO" id="GO:0042597">
    <property type="term" value="C:periplasmic space"/>
    <property type="evidence" value="ECO:0007669"/>
    <property type="project" value="UniProtKB-SubCell"/>
</dbReference>
<evidence type="ECO:0000256" key="3">
    <source>
        <dbReference type="ARBA" id="ARBA00022729"/>
    </source>
</evidence>
<comment type="caution">
    <text evidence="11">The sequence shown here is derived from an EMBL/GenBank/DDBJ whole genome shotgun (WGS) entry which is preliminary data.</text>
</comment>
<dbReference type="AlphaFoldDB" id="A0AB38G304"/>
<sequence>MLKNIALGAVLTLSASFAMAAPLSEGTQYTTLAKPVAGAPEVVEFFSFYCPPCAAFSGTYKVGEAIDKRLPDGAKTEKYHVSSMGAMGKSLTEAWSVAKALGVESRVEQTLFAAVQQSKTIHSDADIRQVFLHAGVSADEYDAAKNSFAVKALTEKQERAAEQFGVTGTPSFYVKGKYQVRNNGIGVNTPEGYAPAFAEVVSALVEKK</sequence>
<dbReference type="Pfam" id="PF01323">
    <property type="entry name" value="DSBA"/>
    <property type="match status" value="1"/>
</dbReference>
<evidence type="ECO:0000256" key="8">
    <source>
        <dbReference type="PIRSR" id="PIRSR001488-1"/>
    </source>
</evidence>
<evidence type="ECO:0000256" key="4">
    <source>
        <dbReference type="ARBA" id="ARBA00022764"/>
    </source>
</evidence>
<name>A0AB38G304_9ENTR</name>
<dbReference type="PROSITE" id="PS00194">
    <property type="entry name" value="THIOREDOXIN_1"/>
    <property type="match status" value="1"/>
</dbReference>
<comment type="similarity">
    <text evidence="2">Belongs to the thioredoxin family. DsbA subfamily.</text>
</comment>
<dbReference type="GO" id="GO:0015036">
    <property type="term" value="F:disulfide oxidoreductase activity"/>
    <property type="evidence" value="ECO:0007669"/>
    <property type="project" value="UniProtKB-ARBA"/>
</dbReference>
<feature type="disulfide bond" description="Redox-active" evidence="8">
    <location>
        <begin position="50"/>
        <end position="53"/>
    </location>
</feature>
<keyword evidence="6" id="KW-0676">Redox-active center</keyword>
<dbReference type="EMBL" id="UAVL01000019">
    <property type="protein sequence ID" value="SQA64912.1"/>
    <property type="molecule type" value="Genomic_DNA"/>
</dbReference>
<dbReference type="SUPFAM" id="SSF52833">
    <property type="entry name" value="Thioredoxin-like"/>
    <property type="match status" value="1"/>
</dbReference>
<dbReference type="PANTHER" id="PTHR35891:SF2">
    <property type="entry name" value="THIOL:DISULFIDE INTERCHANGE PROTEIN DSBA"/>
    <property type="match status" value="1"/>
</dbReference>
<dbReference type="RefSeq" id="WP_038256033.1">
    <property type="nucleotide sequence ID" value="NZ_DAMADI010000004.1"/>
</dbReference>
<dbReference type="InterPro" id="IPR036249">
    <property type="entry name" value="Thioredoxin-like_sf"/>
</dbReference>
<gene>
    <name evidence="11" type="primary">dsbA_2</name>
    <name evidence="11" type="ORF">NCTC11967_03946</name>
</gene>
<keyword evidence="3 9" id="KW-0732">Signal</keyword>
<feature type="domain" description="Thioredoxin" evidence="10">
    <location>
        <begin position="10"/>
        <end position="150"/>
    </location>
</feature>
<dbReference type="PANTHER" id="PTHR35891">
    <property type="entry name" value="THIOL:DISULFIDE INTERCHANGE PROTEIN DSBA"/>
    <property type="match status" value="1"/>
</dbReference>
<feature type="signal peptide" evidence="9">
    <location>
        <begin position="1"/>
        <end position="20"/>
    </location>
</feature>
<keyword evidence="4 7" id="KW-0574">Periplasm</keyword>
<keyword evidence="5 7" id="KW-1015">Disulfide bond</keyword>
<evidence type="ECO:0000259" key="10">
    <source>
        <dbReference type="PROSITE" id="PS51352"/>
    </source>
</evidence>
<dbReference type="InterPro" id="IPR013766">
    <property type="entry name" value="Thioredoxin_domain"/>
</dbReference>
<evidence type="ECO:0000256" key="9">
    <source>
        <dbReference type="SAM" id="SignalP"/>
    </source>
</evidence>
<protein>
    <recommendedName>
        <fullName evidence="7">Thiol:disulfide interchange protein</fullName>
    </recommendedName>
</protein>
<proteinExistence type="inferred from homology"/>
<organism evidence="11 12">
    <name type="scientific">Yokenella regensburgei</name>
    <dbReference type="NCBI Taxonomy" id="158877"/>
    <lineage>
        <taxon>Bacteria</taxon>
        <taxon>Pseudomonadati</taxon>
        <taxon>Pseudomonadota</taxon>
        <taxon>Gammaproteobacteria</taxon>
        <taxon>Enterobacterales</taxon>
        <taxon>Enterobacteriaceae</taxon>
        <taxon>Yokenella</taxon>
    </lineage>
</organism>
<evidence type="ECO:0000313" key="11">
    <source>
        <dbReference type="EMBL" id="SQA64912.1"/>
    </source>
</evidence>
<dbReference type="Proteomes" id="UP000251313">
    <property type="component" value="Unassembled WGS sequence"/>
</dbReference>
<evidence type="ECO:0000256" key="7">
    <source>
        <dbReference type="PIRNR" id="PIRNR001488"/>
    </source>
</evidence>
<evidence type="ECO:0000256" key="5">
    <source>
        <dbReference type="ARBA" id="ARBA00023157"/>
    </source>
</evidence>
<evidence type="ECO:0000313" key="12">
    <source>
        <dbReference type="Proteomes" id="UP000251313"/>
    </source>
</evidence>
<dbReference type="InterPro" id="IPR001853">
    <property type="entry name" value="DSBA-like_thioredoxin_dom"/>
</dbReference>
<evidence type="ECO:0000256" key="6">
    <source>
        <dbReference type="ARBA" id="ARBA00023284"/>
    </source>
</evidence>